<feature type="region of interest" description="Disordered" evidence="1">
    <location>
        <begin position="55"/>
        <end position="174"/>
    </location>
</feature>
<sequence>MPYPCPGLPVRHGPQHIPLLDAAAALGAPILPPPPDLHERLLSVVQEPRRLGIVRQRKVRHHAQDDARDALDDQDPPPPAEALHAVHVPDAVGEQAAQRARRRRTDKQVPHAQGELVPRVEEGQVDVEPGEEARLHSAQEQPAREQAAVGRDEAHERRDEPPRHRDEGDPAPRREELEHQVRRHLEHHVRHEEDGYGHLELRRAEAQVLLEPVEASVAKVDSVNTHYERDEIQVQLADQLPLIDTPTRAGQIFHRGPPAERRTVAGTFVPGTLFRQSHLGQLGSLSLRNEAIVHEVCDLWRPAFAQSQPTGTTHTFRVINGLRCKELCVLSRFLEPMN</sequence>
<dbReference type="Proteomes" id="UP000764110">
    <property type="component" value="Unassembled WGS sequence"/>
</dbReference>
<keyword evidence="3" id="KW-1185">Reference proteome</keyword>
<proteinExistence type="predicted"/>
<evidence type="ECO:0000313" key="2">
    <source>
        <dbReference type="EMBL" id="KAH0598851.1"/>
    </source>
</evidence>
<feature type="compositionally biased region" description="Basic and acidic residues" evidence="1">
    <location>
        <begin position="150"/>
        <end position="174"/>
    </location>
</feature>
<evidence type="ECO:0000256" key="1">
    <source>
        <dbReference type="SAM" id="MobiDB-lite"/>
    </source>
</evidence>
<organism evidence="2 3">
    <name type="scientific">Metarhizium humberi</name>
    <dbReference type="NCBI Taxonomy" id="2596975"/>
    <lineage>
        <taxon>Eukaryota</taxon>
        <taxon>Fungi</taxon>
        <taxon>Dikarya</taxon>
        <taxon>Ascomycota</taxon>
        <taxon>Pezizomycotina</taxon>
        <taxon>Sordariomycetes</taxon>
        <taxon>Hypocreomycetidae</taxon>
        <taxon>Hypocreales</taxon>
        <taxon>Clavicipitaceae</taxon>
        <taxon>Metarhizium</taxon>
    </lineage>
</organism>
<dbReference type="EMBL" id="JACEFI010000004">
    <property type="protein sequence ID" value="KAH0598851.1"/>
    <property type="molecule type" value="Genomic_DNA"/>
</dbReference>
<reference evidence="2 3" key="1">
    <citation type="submission" date="2020-07" db="EMBL/GenBank/DDBJ databases">
        <title>Metarhizium humberi genome.</title>
        <authorList>
            <person name="Lysoe E."/>
        </authorList>
    </citation>
    <scope>NUCLEOTIDE SEQUENCE [LARGE SCALE GENOMIC DNA]</scope>
    <source>
        <strain evidence="2 3">ESALQ1638</strain>
    </source>
</reference>
<protein>
    <submittedName>
        <fullName evidence="2">Uncharacterized protein</fullName>
    </submittedName>
</protein>
<evidence type="ECO:0000313" key="3">
    <source>
        <dbReference type="Proteomes" id="UP000764110"/>
    </source>
</evidence>
<name>A0A9P8MEP0_9HYPO</name>
<dbReference type="AlphaFoldDB" id="A0A9P8MEP0"/>
<comment type="caution">
    <text evidence="2">The sequence shown here is derived from an EMBL/GenBank/DDBJ whole genome shotgun (WGS) entry which is preliminary data.</text>
</comment>
<accession>A0A9P8MEP0</accession>
<gene>
    <name evidence="2" type="ORF">MHUMG1_02963</name>
</gene>
<feature type="compositionally biased region" description="Basic and acidic residues" evidence="1">
    <location>
        <begin position="62"/>
        <end position="71"/>
    </location>
</feature>